<gene>
    <name evidence="1" type="ORF">IGS68_33420</name>
</gene>
<dbReference type="RefSeq" id="WP_201083145.1">
    <property type="nucleotide sequence ID" value="NZ_CP067422.1"/>
</dbReference>
<accession>A0ABX7BH48</accession>
<geneLocation type="plasmid" evidence="1 2">
    <name>pTT6-2</name>
</geneLocation>
<keyword evidence="1" id="KW-0614">Plasmid</keyword>
<sequence length="162" mass="18358">MGAGYRRALSDAFTDTARMVTRALDLDRADVAVSALELARALDETDRFVRTLKERRRTDQVSKGKFAGALLYFLRQCRPIQLISEQDAIEKGVDATRFQDLVCVMFVCEFILRYRPPHGILLELIFLLRQNEASAAAIGLLFESFLILTDRTGPHYMDEAVV</sequence>
<reference evidence="1" key="1">
    <citation type="submission" date="2021-02" db="EMBL/GenBank/DDBJ databases">
        <title>Skermanella TT6 skin isolate.</title>
        <authorList>
            <person name="Lee K."/>
            <person name="Ganzorig M."/>
        </authorList>
    </citation>
    <scope>NUCLEOTIDE SEQUENCE</scope>
    <source>
        <strain evidence="1">TT6</strain>
    </source>
</reference>
<protein>
    <submittedName>
        <fullName evidence="1">Uncharacterized protein</fullName>
    </submittedName>
</protein>
<organism evidence="1 2">
    <name type="scientific">Skermanella cutis</name>
    <dbReference type="NCBI Taxonomy" id="2775420"/>
    <lineage>
        <taxon>Bacteria</taxon>
        <taxon>Pseudomonadati</taxon>
        <taxon>Pseudomonadota</taxon>
        <taxon>Alphaproteobacteria</taxon>
        <taxon>Rhodospirillales</taxon>
        <taxon>Azospirillaceae</taxon>
        <taxon>Skermanella</taxon>
    </lineage>
</organism>
<dbReference type="EMBL" id="CP067422">
    <property type="protein sequence ID" value="QQP93523.1"/>
    <property type="molecule type" value="Genomic_DNA"/>
</dbReference>
<evidence type="ECO:0000313" key="2">
    <source>
        <dbReference type="Proteomes" id="UP000595197"/>
    </source>
</evidence>
<keyword evidence="2" id="KW-1185">Reference proteome</keyword>
<dbReference type="Proteomes" id="UP000595197">
    <property type="component" value="Plasmid pTT6-2"/>
</dbReference>
<name>A0ABX7BH48_9PROT</name>
<evidence type="ECO:0000313" key="1">
    <source>
        <dbReference type="EMBL" id="QQP93523.1"/>
    </source>
</evidence>
<proteinExistence type="predicted"/>